<dbReference type="Proteomes" id="UP000229574">
    <property type="component" value="Unassembled WGS sequence"/>
</dbReference>
<comment type="subcellular location">
    <subcellularLocation>
        <location evidence="9">Cell membrane</location>
        <topology evidence="9">Single-pass membrane protein</topology>
    </subcellularLocation>
    <subcellularLocation>
        <location evidence="1">Membrane</location>
    </subcellularLocation>
</comment>
<evidence type="ECO:0000256" key="2">
    <source>
        <dbReference type="ARBA" id="ARBA00022448"/>
    </source>
</evidence>
<keyword evidence="5 9" id="KW-0653">Protein transport</keyword>
<dbReference type="Gene3D" id="1.20.5.1030">
    <property type="entry name" value="Preprotein translocase secy subunit"/>
    <property type="match status" value="1"/>
</dbReference>
<keyword evidence="4 9" id="KW-0812">Transmembrane</keyword>
<comment type="caution">
    <text evidence="10">The sequence shown here is derived from an EMBL/GenBank/DDBJ whole genome shotgun (WGS) entry which is preliminary data.</text>
</comment>
<dbReference type="HAMAP" id="MF_00422">
    <property type="entry name" value="SecE"/>
    <property type="match status" value="1"/>
</dbReference>
<evidence type="ECO:0000256" key="1">
    <source>
        <dbReference type="ARBA" id="ARBA00004370"/>
    </source>
</evidence>
<keyword evidence="2 9" id="KW-0813">Transport</keyword>
<organism evidence="10 11">
    <name type="scientific">Candidatus Collierbacteria bacterium CG09_land_8_20_14_0_10_46_12</name>
    <dbReference type="NCBI Taxonomy" id="1974533"/>
    <lineage>
        <taxon>Bacteria</taxon>
        <taxon>Candidatus Collieribacteriota</taxon>
    </lineage>
</organism>
<dbReference type="InterPro" id="IPR001901">
    <property type="entry name" value="Translocase_SecE/Sec61-g"/>
</dbReference>
<keyword evidence="8 9" id="KW-0472">Membrane</keyword>
<reference evidence="11" key="1">
    <citation type="submission" date="2017-09" db="EMBL/GenBank/DDBJ databases">
        <title>Depth-based differentiation of microbial function through sediment-hosted aquifers and enrichment of novel symbionts in the deep terrestrial subsurface.</title>
        <authorList>
            <person name="Probst A.J."/>
            <person name="Ladd B."/>
            <person name="Jarett J.K."/>
            <person name="Geller-Mcgrath D.E."/>
            <person name="Sieber C.M.K."/>
            <person name="Emerson J.B."/>
            <person name="Anantharaman K."/>
            <person name="Thomas B.C."/>
            <person name="Malmstrom R."/>
            <person name="Stieglmeier M."/>
            <person name="Klingl A."/>
            <person name="Woyke T."/>
            <person name="Ryan C.M."/>
            <person name="Banfield J.F."/>
        </authorList>
    </citation>
    <scope>NUCLEOTIDE SEQUENCE [LARGE SCALE GENOMIC DNA]</scope>
</reference>
<dbReference type="GO" id="GO:0008320">
    <property type="term" value="F:protein transmembrane transporter activity"/>
    <property type="evidence" value="ECO:0007669"/>
    <property type="project" value="UniProtKB-UniRule"/>
</dbReference>
<evidence type="ECO:0000256" key="6">
    <source>
        <dbReference type="ARBA" id="ARBA00022989"/>
    </source>
</evidence>
<proteinExistence type="inferred from homology"/>
<evidence type="ECO:0000256" key="3">
    <source>
        <dbReference type="ARBA" id="ARBA00022475"/>
    </source>
</evidence>
<evidence type="ECO:0000256" key="5">
    <source>
        <dbReference type="ARBA" id="ARBA00022927"/>
    </source>
</evidence>
<dbReference type="InterPro" id="IPR005807">
    <property type="entry name" value="SecE_bac"/>
</dbReference>
<keyword evidence="6 9" id="KW-1133">Transmembrane helix</keyword>
<comment type="function">
    <text evidence="9">Essential subunit of the Sec protein translocation channel SecYEG. Clamps together the 2 halves of SecY. May contact the channel plug during translocation.</text>
</comment>
<dbReference type="GO" id="GO:0005886">
    <property type="term" value="C:plasma membrane"/>
    <property type="evidence" value="ECO:0007669"/>
    <property type="project" value="UniProtKB-SubCell"/>
</dbReference>
<dbReference type="InterPro" id="IPR038379">
    <property type="entry name" value="SecE_sf"/>
</dbReference>
<dbReference type="PANTHER" id="PTHR33910">
    <property type="entry name" value="PROTEIN TRANSLOCASE SUBUNIT SECE"/>
    <property type="match status" value="1"/>
</dbReference>
<gene>
    <name evidence="9 10" type="primary">secE</name>
    <name evidence="10" type="ORF">COT54_02945</name>
</gene>
<evidence type="ECO:0000256" key="7">
    <source>
        <dbReference type="ARBA" id="ARBA00023010"/>
    </source>
</evidence>
<feature type="transmembrane region" description="Helical" evidence="9">
    <location>
        <begin position="28"/>
        <end position="58"/>
    </location>
</feature>
<comment type="subunit">
    <text evidence="9">Component of the Sec protein translocase complex. Heterotrimer consisting of SecY, SecE and SecG subunits. The heterotrimers can form oligomers, although 1 heterotrimer is thought to be able to translocate proteins. Interacts with the ribosome. Interacts with SecDF, and other proteins may be involved. Interacts with SecA.</text>
</comment>
<dbReference type="PANTHER" id="PTHR33910:SF1">
    <property type="entry name" value="PROTEIN TRANSLOCASE SUBUNIT SECE"/>
    <property type="match status" value="1"/>
</dbReference>
<dbReference type="GO" id="GO:0043952">
    <property type="term" value="P:protein transport by the Sec complex"/>
    <property type="evidence" value="ECO:0007669"/>
    <property type="project" value="UniProtKB-UniRule"/>
</dbReference>
<dbReference type="NCBIfam" id="TIGR00964">
    <property type="entry name" value="secE_bact"/>
    <property type="match status" value="1"/>
</dbReference>
<keyword evidence="3 9" id="KW-1003">Cell membrane</keyword>
<name>A0A2H0WYN3_9BACT</name>
<dbReference type="GO" id="GO:0065002">
    <property type="term" value="P:intracellular protein transmembrane transport"/>
    <property type="evidence" value="ECO:0007669"/>
    <property type="project" value="UniProtKB-UniRule"/>
</dbReference>
<sequence>MNILNYLKEVRVELGKVTWTTRAEATHLTLIIIIASLVVGLYIGGLDIVFTNLLGIFLK</sequence>
<evidence type="ECO:0000313" key="11">
    <source>
        <dbReference type="Proteomes" id="UP000229574"/>
    </source>
</evidence>
<protein>
    <recommendedName>
        <fullName evidence="9">Protein translocase subunit SecE</fullName>
    </recommendedName>
</protein>
<dbReference type="GO" id="GO:0006605">
    <property type="term" value="P:protein targeting"/>
    <property type="evidence" value="ECO:0007669"/>
    <property type="project" value="UniProtKB-UniRule"/>
</dbReference>
<accession>A0A2H0WYN3</accession>
<dbReference type="GO" id="GO:0009306">
    <property type="term" value="P:protein secretion"/>
    <property type="evidence" value="ECO:0007669"/>
    <property type="project" value="UniProtKB-UniRule"/>
</dbReference>
<evidence type="ECO:0000256" key="9">
    <source>
        <dbReference type="HAMAP-Rule" id="MF_00422"/>
    </source>
</evidence>
<evidence type="ECO:0000256" key="4">
    <source>
        <dbReference type="ARBA" id="ARBA00022692"/>
    </source>
</evidence>
<keyword evidence="7 9" id="KW-0811">Translocation</keyword>
<evidence type="ECO:0000256" key="8">
    <source>
        <dbReference type="ARBA" id="ARBA00023136"/>
    </source>
</evidence>
<dbReference type="Pfam" id="PF00584">
    <property type="entry name" value="SecE"/>
    <property type="match status" value="1"/>
</dbReference>
<comment type="similarity">
    <text evidence="9">Belongs to the SecE/SEC61-gamma family.</text>
</comment>
<dbReference type="EMBL" id="PEYY01000116">
    <property type="protein sequence ID" value="PIS17752.1"/>
    <property type="molecule type" value="Genomic_DNA"/>
</dbReference>
<evidence type="ECO:0000313" key="10">
    <source>
        <dbReference type="EMBL" id="PIS17752.1"/>
    </source>
</evidence>
<dbReference type="AlphaFoldDB" id="A0A2H0WYN3"/>